<feature type="domain" description="Thioredoxin" evidence="3">
    <location>
        <begin position="803"/>
        <end position="937"/>
    </location>
</feature>
<evidence type="ECO:0000259" key="3">
    <source>
        <dbReference type="PROSITE" id="PS51352"/>
    </source>
</evidence>
<dbReference type="InterPro" id="IPR027417">
    <property type="entry name" value="P-loop_NTPase"/>
</dbReference>
<keyword evidence="2" id="KW-0611">Plant defense</keyword>
<dbReference type="PROSITE" id="PS51352">
    <property type="entry name" value="THIOREDOXIN_2"/>
    <property type="match status" value="1"/>
</dbReference>
<dbReference type="InterPro" id="IPR032675">
    <property type="entry name" value="LRR_dom_sf"/>
</dbReference>
<evidence type="ECO:0000313" key="5">
    <source>
        <dbReference type="Proteomes" id="UP000007015"/>
    </source>
</evidence>
<dbReference type="CDD" id="cd02947">
    <property type="entry name" value="TRX_family"/>
    <property type="match status" value="1"/>
</dbReference>
<dbReference type="STRING" id="39946.A2ZM50"/>
<reference evidence="4 5" key="1">
    <citation type="journal article" date="2005" name="PLoS Biol.">
        <title>The genomes of Oryza sativa: a history of duplications.</title>
        <authorList>
            <person name="Yu J."/>
            <person name="Wang J."/>
            <person name="Lin W."/>
            <person name="Li S."/>
            <person name="Li H."/>
            <person name="Zhou J."/>
            <person name="Ni P."/>
            <person name="Dong W."/>
            <person name="Hu S."/>
            <person name="Zeng C."/>
            <person name="Zhang J."/>
            <person name="Zhang Y."/>
            <person name="Li R."/>
            <person name="Xu Z."/>
            <person name="Li S."/>
            <person name="Li X."/>
            <person name="Zheng H."/>
            <person name="Cong L."/>
            <person name="Lin L."/>
            <person name="Yin J."/>
            <person name="Geng J."/>
            <person name="Li G."/>
            <person name="Shi J."/>
            <person name="Liu J."/>
            <person name="Lv H."/>
            <person name="Li J."/>
            <person name="Wang J."/>
            <person name="Deng Y."/>
            <person name="Ran L."/>
            <person name="Shi X."/>
            <person name="Wang X."/>
            <person name="Wu Q."/>
            <person name="Li C."/>
            <person name="Ren X."/>
            <person name="Wang J."/>
            <person name="Wang X."/>
            <person name="Li D."/>
            <person name="Liu D."/>
            <person name="Zhang X."/>
            <person name="Ji Z."/>
            <person name="Zhao W."/>
            <person name="Sun Y."/>
            <person name="Zhang Z."/>
            <person name="Bao J."/>
            <person name="Han Y."/>
            <person name="Dong L."/>
            <person name="Ji J."/>
            <person name="Chen P."/>
            <person name="Wu S."/>
            <person name="Liu J."/>
            <person name="Xiao Y."/>
            <person name="Bu D."/>
            <person name="Tan J."/>
            <person name="Yang L."/>
            <person name="Ye C."/>
            <person name="Zhang J."/>
            <person name="Xu J."/>
            <person name="Zhou Y."/>
            <person name="Yu Y."/>
            <person name="Zhang B."/>
            <person name="Zhuang S."/>
            <person name="Wei H."/>
            <person name="Liu B."/>
            <person name="Lei M."/>
            <person name="Yu H."/>
            <person name="Li Y."/>
            <person name="Xu H."/>
            <person name="Wei S."/>
            <person name="He X."/>
            <person name="Fang L."/>
            <person name="Zhang Z."/>
            <person name="Zhang Y."/>
            <person name="Huang X."/>
            <person name="Su Z."/>
            <person name="Tong W."/>
            <person name="Li J."/>
            <person name="Tong Z."/>
            <person name="Li S."/>
            <person name="Ye J."/>
            <person name="Wang L."/>
            <person name="Fang L."/>
            <person name="Lei T."/>
            <person name="Chen C."/>
            <person name="Chen H."/>
            <person name="Xu Z."/>
            <person name="Li H."/>
            <person name="Huang H."/>
            <person name="Zhang F."/>
            <person name="Xu H."/>
            <person name="Li N."/>
            <person name="Zhao C."/>
            <person name="Li S."/>
            <person name="Dong L."/>
            <person name="Huang Y."/>
            <person name="Li L."/>
            <person name="Xi Y."/>
            <person name="Qi Q."/>
            <person name="Li W."/>
            <person name="Zhang B."/>
            <person name="Hu W."/>
            <person name="Zhang Y."/>
            <person name="Tian X."/>
            <person name="Jiao Y."/>
            <person name="Liang X."/>
            <person name="Jin J."/>
            <person name="Gao L."/>
            <person name="Zheng W."/>
            <person name="Hao B."/>
            <person name="Liu S."/>
            <person name="Wang W."/>
            <person name="Yuan L."/>
            <person name="Cao M."/>
            <person name="McDermott J."/>
            <person name="Samudrala R."/>
            <person name="Wang J."/>
            <person name="Wong G.K."/>
            <person name="Yang H."/>
        </authorList>
    </citation>
    <scope>NUCLEOTIDE SEQUENCE [LARGE SCALE GENOMIC DNA]</scope>
    <source>
        <strain evidence="5">cv. 93-11</strain>
    </source>
</reference>
<evidence type="ECO:0000256" key="1">
    <source>
        <dbReference type="ARBA" id="ARBA00022737"/>
    </source>
</evidence>
<dbReference type="GO" id="GO:0009626">
    <property type="term" value="P:plant-type hypersensitive response"/>
    <property type="evidence" value="ECO:0007669"/>
    <property type="project" value="UniProtKB-ARBA"/>
</dbReference>
<organism evidence="4 5">
    <name type="scientific">Oryza sativa subsp. indica</name>
    <name type="common">Rice</name>
    <dbReference type="NCBI Taxonomy" id="39946"/>
    <lineage>
        <taxon>Eukaryota</taxon>
        <taxon>Viridiplantae</taxon>
        <taxon>Streptophyta</taxon>
        <taxon>Embryophyta</taxon>
        <taxon>Tracheophyta</taxon>
        <taxon>Spermatophyta</taxon>
        <taxon>Magnoliopsida</taxon>
        <taxon>Liliopsida</taxon>
        <taxon>Poales</taxon>
        <taxon>Poaceae</taxon>
        <taxon>BOP clade</taxon>
        <taxon>Oryzoideae</taxon>
        <taxon>Oryzeae</taxon>
        <taxon>Oryzinae</taxon>
        <taxon>Oryza</taxon>
        <taxon>Oryza sativa</taxon>
    </lineage>
</organism>
<dbReference type="Proteomes" id="UP000007015">
    <property type="component" value="Chromosome 12"/>
</dbReference>
<name>A2ZM50_ORYSI</name>
<dbReference type="Pfam" id="PF23559">
    <property type="entry name" value="WHD_DRP"/>
    <property type="match status" value="1"/>
</dbReference>
<protein>
    <recommendedName>
        <fullName evidence="3">Thioredoxin domain-containing protein</fullName>
    </recommendedName>
</protein>
<evidence type="ECO:0000313" key="4">
    <source>
        <dbReference type="EMBL" id="EAY83684.1"/>
    </source>
</evidence>
<dbReference type="Gene3D" id="3.40.50.300">
    <property type="entry name" value="P-loop containing nucleotide triphosphate hydrolases"/>
    <property type="match status" value="1"/>
</dbReference>
<dbReference type="GO" id="GO:0043531">
    <property type="term" value="F:ADP binding"/>
    <property type="evidence" value="ECO:0007669"/>
    <property type="project" value="InterPro"/>
</dbReference>
<dbReference type="InterPro" id="IPR058922">
    <property type="entry name" value="WHD_DRP"/>
</dbReference>
<dbReference type="GO" id="GO:0042742">
    <property type="term" value="P:defense response to bacterium"/>
    <property type="evidence" value="ECO:0007669"/>
    <property type="project" value="UniProtKB-ARBA"/>
</dbReference>
<dbReference type="InterPro" id="IPR044974">
    <property type="entry name" value="Disease_R_plants"/>
</dbReference>
<dbReference type="OMA" id="NIAYVHE"/>
<sequence length="940" mass="105394">MENPPMMCFSMGAINSLVEKITPLTKNHPKIKYLVEDIKSLRDDVLNKFAGGGTELLEHLKSEQEELKVVSVHGTGGHGKTALAMLIYRDMFIEGFECQAFVSIGRTTSARTALIRILCQVMKSEADAWQYRSYNQIITELWGFLRNKRYFICIDDIRNAEDVHAILCALPDNNLRSRAMTTTRMQDIAISCSSRPSDVVYEMIALDETNSGSLFRNIAYVHEKQWTGHVKESSNEMLELCGGVPMAIIIRAGLSAHTTTKRAAKSTPILSFDQSYSALQAMRRILEISYGDLSLPLKSCFLYLAAFSGNHDINKNRLIRRWVAEGLIPGNSSWETGESYFDELISRRLIQPAFDDNDDQPIGCTVHGVVFDFIEHLSTEANFVTAGEKLKSGVFPRDRVRRVSLDCGDKDNECETYCLLEDKSWVASSSHKHSSSDEDEAISLHLSRVRTLAFSGDASRIPDLSAFKHVRVLDLQDTKGLENKQLESIGHLSLLRYLGLGSTDVTQLPPDIMALELLTTLDLRRTSVRHLPELRDKKLMSLLGEQLILVRGIGGMQKLEELSKVLVGPDGSSADDMARLVRDSGRLRMFGVRFSHLHGHNGSDRQGVGQFLEEVGKSNLQSLLLDNYPHLLLDLLVLVDSWAHKLRKLELRIGLDADAPILLQEMASLTALTHLHISVEAVEAHTVRALGKLPKLVVLKLESKTSPCLTVNSEDGFLCLKVLWYNSRYGSGIGLRFDEGAMPQLQRLRLVLDARETRHDDDFDFGIQHLPHLSKVHAIIDCMSTSLTASEVEAAEAHIREQVRRNQNSPVLEVNRRLRPTAKAEEELVIEIDSLDKWIRQIETNKLMVINFTAAWCPASQNIDPVFADLAKMFRRNVVFLKVDVDVAETKDIASEFGIDGVPTFLFMKGGHVKDRVVGAGPHKEEELKEKLDQQLALLQ</sequence>
<dbReference type="PANTHER" id="PTHR23155">
    <property type="entry name" value="DISEASE RESISTANCE PROTEIN RP"/>
    <property type="match status" value="1"/>
</dbReference>
<dbReference type="InterPro" id="IPR036388">
    <property type="entry name" value="WH-like_DNA-bd_sf"/>
</dbReference>
<keyword evidence="1" id="KW-0677">Repeat</keyword>
<dbReference type="PANTHER" id="PTHR23155:SF1028">
    <property type="entry name" value="OS08G0174800 PROTEIN"/>
    <property type="match status" value="1"/>
</dbReference>
<keyword evidence="5" id="KW-1185">Reference proteome</keyword>
<dbReference type="HOGENOM" id="CLU_000837_25_0_1"/>
<dbReference type="InterPro" id="IPR055414">
    <property type="entry name" value="LRR_R13L4/SHOC2-like"/>
</dbReference>
<dbReference type="PRINTS" id="PR00364">
    <property type="entry name" value="DISEASERSIST"/>
</dbReference>
<accession>A2ZM50</accession>
<dbReference type="Pfam" id="PF00085">
    <property type="entry name" value="Thioredoxin"/>
    <property type="match status" value="1"/>
</dbReference>
<dbReference type="SUPFAM" id="SSF52058">
    <property type="entry name" value="L domain-like"/>
    <property type="match status" value="1"/>
</dbReference>
<dbReference type="Pfam" id="PF00931">
    <property type="entry name" value="NB-ARC"/>
    <property type="match status" value="1"/>
</dbReference>
<dbReference type="Gene3D" id="1.10.10.10">
    <property type="entry name" value="Winged helix-like DNA-binding domain superfamily/Winged helix DNA-binding domain"/>
    <property type="match status" value="1"/>
</dbReference>
<dbReference type="EMBL" id="CM000137">
    <property type="protein sequence ID" value="EAY83684.1"/>
    <property type="molecule type" value="Genomic_DNA"/>
</dbReference>
<dbReference type="Gramene" id="BGIOSGA037685-TA">
    <property type="protein sequence ID" value="BGIOSGA037685-PA"/>
    <property type="gene ID" value="BGIOSGA037685"/>
</dbReference>
<dbReference type="GO" id="GO:0002758">
    <property type="term" value="P:innate immune response-activating signaling pathway"/>
    <property type="evidence" value="ECO:0007669"/>
    <property type="project" value="UniProtKB-ARBA"/>
</dbReference>
<dbReference type="SUPFAM" id="SSF52540">
    <property type="entry name" value="P-loop containing nucleoside triphosphate hydrolases"/>
    <property type="match status" value="1"/>
</dbReference>
<evidence type="ECO:0000256" key="2">
    <source>
        <dbReference type="ARBA" id="ARBA00022821"/>
    </source>
</evidence>
<dbReference type="InterPro" id="IPR036249">
    <property type="entry name" value="Thioredoxin-like_sf"/>
</dbReference>
<gene>
    <name evidence="4" type="ORF">OsI_38908</name>
</gene>
<dbReference type="InterPro" id="IPR002182">
    <property type="entry name" value="NB-ARC"/>
</dbReference>
<dbReference type="Gene3D" id="3.40.30.10">
    <property type="entry name" value="Glutaredoxin"/>
    <property type="match status" value="1"/>
</dbReference>
<dbReference type="SUPFAM" id="SSF52833">
    <property type="entry name" value="Thioredoxin-like"/>
    <property type="match status" value="1"/>
</dbReference>
<dbReference type="Pfam" id="PF23598">
    <property type="entry name" value="LRR_14"/>
    <property type="match status" value="1"/>
</dbReference>
<dbReference type="FunFam" id="1.10.10.10:FF:000322">
    <property type="entry name" value="Probable disease resistance protein At1g63360"/>
    <property type="match status" value="1"/>
</dbReference>
<proteinExistence type="predicted"/>
<dbReference type="AlphaFoldDB" id="A2ZM50"/>
<dbReference type="Gene3D" id="3.80.10.10">
    <property type="entry name" value="Ribonuclease Inhibitor"/>
    <property type="match status" value="1"/>
</dbReference>
<dbReference type="InterPro" id="IPR013766">
    <property type="entry name" value="Thioredoxin_domain"/>
</dbReference>